<dbReference type="NCBIfam" id="TIGR01079">
    <property type="entry name" value="rplX_bact"/>
    <property type="match status" value="1"/>
</dbReference>
<dbReference type="PROSITE" id="PS01108">
    <property type="entry name" value="RIBOSOMAL_L24"/>
    <property type="match status" value="1"/>
</dbReference>
<dbReference type="GO" id="GO:1990904">
    <property type="term" value="C:ribonucleoprotein complex"/>
    <property type="evidence" value="ECO:0007669"/>
    <property type="project" value="UniProtKB-KW"/>
</dbReference>
<dbReference type="GO" id="GO:0006412">
    <property type="term" value="P:translation"/>
    <property type="evidence" value="ECO:0007669"/>
    <property type="project" value="InterPro"/>
</dbReference>
<evidence type="ECO:0000259" key="8">
    <source>
        <dbReference type="SMART" id="SM00739"/>
    </source>
</evidence>
<evidence type="ECO:0000256" key="3">
    <source>
        <dbReference type="ARBA" id="ARBA00022980"/>
    </source>
</evidence>
<keyword evidence="3 7" id="KW-0689">Ribosomal protein</keyword>
<feature type="domain" description="KOW" evidence="8">
    <location>
        <begin position="9"/>
        <end position="36"/>
    </location>
</feature>
<evidence type="ECO:0000256" key="5">
    <source>
        <dbReference type="ARBA" id="ARBA00035282"/>
    </source>
</evidence>
<evidence type="ECO:0000256" key="1">
    <source>
        <dbReference type="ARBA" id="ARBA00004072"/>
    </source>
</evidence>
<dbReference type="GO" id="GO:0003723">
    <property type="term" value="F:RNA binding"/>
    <property type="evidence" value="ECO:0007669"/>
    <property type="project" value="InterPro"/>
</dbReference>
<dbReference type="Pfam" id="PF00467">
    <property type="entry name" value="KOW"/>
    <property type="match status" value="1"/>
</dbReference>
<dbReference type="Pfam" id="PF17136">
    <property type="entry name" value="ribosomal_L24"/>
    <property type="match status" value="1"/>
</dbReference>
<reference evidence="9" key="1">
    <citation type="journal article" date="2016" name="BMC Biol.">
        <title>Parallel evolution of highly conserved plastid genome architecture in red seaweeds and seed plants.</title>
        <authorList>
            <person name="Lee J."/>
            <person name="Cho C.H."/>
            <person name="Park S.I."/>
            <person name="Choi J.W."/>
            <person name="Song H.S."/>
            <person name="West J.A."/>
            <person name="Bhattacharya D."/>
            <person name="Yoon H.S."/>
        </authorList>
    </citation>
    <scope>NUCLEOTIDE SEQUENCE</scope>
</reference>
<dbReference type="InterPro" id="IPR005825">
    <property type="entry name" value="Ribosomal_uL24_CS"/>
</dbReference>
<dbReference type="InterPro" id="IPR041988">
    <property type="entry name" value="Ribosomal_uL24_KOW"/>
</dbReference>
<dbReference type="AlphaFoldDB" id="A0A1C9C923"/>
<dbReference type="InterPro" id="IPR008991">
    <property type="entry name" value="Translation_prot_SH3-like_sf"/>
</dbReference>
<evidence type="ECO:0000256" key="7">
    <source>
        <dbReference type="RuleBase" id="RU003477"/>
    </source>
</evidence>
<gene>
    <name evidence="9" type="primary">rpl24</name>
    <name evidence="9" type="ORF">Schim_191</name>
</gene>
<dbReference type="GeneID" id="29071322"/>
<sequence length="83" mass="9435">MKKTKNKIHIKQGDIVKIISGKNKGEIGKVTKILRKTQQIIIENINLKIKHIRPKREGEAGQIIKIEGPIHSSNVSLYNKVEE</sequence>
<dbReference type="InterPro" id="IPR003256">
    <property type="entry name" value="Ribosomal_uL24"/>
</dbReference>
<evidence type="ECO:0000256" key="6">
    <source>
        <dbReference type="ARBA" id="ARBA00035361"/>
    </source>
</evidence>
<comment type="similarity">
    <text evidence="2 7">Belongs to the universal ribosomal protein uL24 family.</text>
</comment>
<dbReference type="HAMAP" id="MF_01326_B">
    <property type="entry name" value="Ribosomal_uL24_B"/>
    <property type="match status" value="1"/>
</dbReference>
<comment type="function">
    <text evidence="1">One of two assembly initiator proteins, it binds directly to the 5'-end of the 23S rRNA, where it nucleates assembly of the 50S subunit.</text>
</comment>
<evidence type="ECO:0000256" key="4">
    <source>
        <dbReference type="ARBA" id="ARBA00023274"/>
    </source>
</evidence>
<proteinExistence type="inferred from homology"/>
<geneLocation type="plastid" evidence="9"/>
<dbReference type="SMART" id="SM00739">
    <property type="entry name" value="KOW"/>
    <property type="match status" value="1"/>
</dbReference>
<name>A0A1C9C923_9FLOR</name>
<keyword evidence="4 7" id="KW-0687">Ribonucleoprotein</keyword>
<dbReference type="InterPro" id="IPR005824">
    <property type="entry name" value="KOW"/>
</dbReference>
<dbReference type="Gene3D" id="2.30.30.30">
    <property type="match status" value="1"/>
</dbReference>
<evidence type="ECO:0000256" key="2">
    <source>
        <dbReference type="ARBA" id="ARBA00010618"/>
    </source>
</evidence>
<evidence type="ECO:0000313" key="9">
    <source>
        <dbReference type="EMBL" id="AOM64872.1"/>
    </source>
</evidence>
<protein>
    <recommendedName>
        <fullName evidence="5">Large ribosomal subunit protein uL24c</fullName>
    </recommendedName>
    <alternativeName>
        <fullName evidence="6">50S ribosomal protein L24, chloroplastic</fullName>
    </alternativeName>
</protein>
<dbReference type="EMBL" id="KX284711">
    <property type="protein sequence ID" value="AOM64872.1"/>
    <property type="molecule type" value="Genomic_DNA"/>
</dbReference>
<dbReference type="PANTHER" id="PTHR12903">
    <property type="entry name" value="MITOCHONDRIAL RIBOSOMAL PROTEIN L24"/>
    <property type="match status" value="1"/>
</dbReference>
<dbReference type="CDD" id="cd06089">
    <property type="entry name" value="KOW_RPL26"/>
    <property type="match status" value="1"/>
</dbReference>
<accession>A0A1C9C923</accession>
<organism evidence="9">
    <name type="scientific">Schimmelmannia schousboei</name>
    <dbReference type="NCBI Taxonomy" id="173468"/>
    <lineage>
        <taxon>Eukaryota</taxon>
        <taxon>Rhodophyta</taxon>
        <taxon>Florideophyceae</taxon>
        <taxon>Rhodymeniophycidae</taxon>
        <taxon>Acrosymphytales</taxon>
        <taxon>Schimmelmanniaceae</taxon>
        <taxon>Schimmelmannia</taxon>
    </lineage>
</organism>
<dbReference type="RefSeq" id="YP_009295937.1">
    <property type="nucleotide sequence ID" value="NC_031168.1"/>
</dbReference>
<keyword evidence="9" id="KW-0934">Plastid</keyword>
<dbReference type="GO" id="GO:0003735">
    <property type="term" value="F:structural constituent of ribosome"/>
    <property type="evidence" value="ECO:0007669"/>
    <property type="project" value="InterPro"/>
</dbReference>
<dbReference type="InterPro" id="IPR014722">
    <property type="entry name" value="Rib_uL2_dom2"/>
</dbReference>
<dbReference type="InterPro" id="IPR057264">
    <property type="entry name" value="Ribosomal_uL24_C"/>
</dbReference>
<dbReference type="SUPFAM" id="SSF50104">
    <property type="entry name" value="Translation proteins SH3-like domain"/>
    <property type="match status" value="1"/>
</dbReference>
<dbReference type="GO" id="GO:0005840">
    <property type="term" value="C:ribosome"/>
    <property type="evidence" value="ECO:0007669"/>
    <property type="project" value="UniProtKB-KW"/>
</dbReference>